<keyword evidence="5" id="KW-0010">Activator</keyword>
<dbReference type="Proteomes" id="UP001186944">
    <property type="component" value="Unassembled WGS sequence"/>
</dbReference>
<dbReference type="SMART" id="SM01281">
    <property type="entry name" value="Med12"/>
    <property type="match status" value="1"/>
</dbReference>
<feature type="region of interest" description="Disordered" evidence="8">
    <location>
        <begin position="1"/>
        <end position="55"/>
    </location>
</feature>
<dbReference type="Pfam" id="PF09497">
    <property type="entry name" value="Med12"/>
    <property type="match status" value="1"/>
</dbReference>
<dbReference type="Pfam" id="PF12145">
    <property type="entry name" value="Med12-LCEWAV"/>
    <property type="match status" value="1"/>
</dbReference>
<reference evidence="10" key="1">
    <citation type="submission" date="2019-08" db="EMBL/GenBank/DDBJ databases">
        <title>The improved chromosome-level genome for the pearl oyster Pinctada fucata martensii using PacBio sequencing and Hi-C.</title>
        <authorList>
            <person name="Zheng Z."/>
        </authorList>
    </citation>
    <scope>NUCLEOTIDE SEQUENCE</scope>
    <source>
        <strain evidence="10">ZZ-2019</strain>
        <tissue evidence="10">Adductor muscle</tissue>
    </source>
</reference>
<evidence type="ECO:0000256" key="7">
    <source>
        <dbReference type="ARBA" id="ARBA00023242"/>
    </source>
</evidence>
<evidence type="ECO:0000256" key="3">
    <source>
        <dbReference type="ARBA" id="ARBA00022491"/>
    </source>
</evidence>
<feature type="region of interest" description="Disordered" evidence="8">
    <location>
        <begin position="1944"/>
        <end position="1990"/>
    </location>
</feature>
<name>A0AA89BSW3_PINIB</name>
<evidence type="ECO:0000313" key="10">
    <source>
        <dbReference type="EMBL" id="KAK3094410.1"/>
    </source>
</evidence>
<dbReference type="GO" id="GO:0003713">
    <property type="term" value="F:transcription coactivator activity"/>
    <property type="evidence" value="ECO:0007669"/>
    <property type="project" value="TreeGrafter"/>
</dbReference>
<feature type="region of interest" description="Disordered" evidence="8">
    <location>
        <begin position="667"/>
        <end position="712"/>
    </location>
</feature>
<keyword evidence="4" id="KW-0805">Transcription regulation</keyword>
<feature type="region of interest" description="Disordered" evidence="8">
    <location>
        <begin position="1895"/>
        <end position="1918"/>
    </location>
</feature>
<feature type="compositionally biased region" description="Low complexity" evidence="8">
    <location>
        <begin position="1895"/>
        <end position="1908"/>
    </location>
</feature>
<keyword evidence="7" id="KW-0539">Nucleus</keyword>
<feature type="compositionally biased region" description="Polar residues" evidence="8">
    <location>
        <begin position="35"/>
        <end position="48"/>
    </location>
</feature>
<keyword evidence="3" id="KW-0678">Repressor</keyword>
<dbReference type="GO" id="GO:0045944">
    <property type="term" value="P:positive regulation of transcription by RNA polymerase II"/>
    <property type="evidence" value="ECO:0007669"/>
    <property type="project" value="TreeGrafter"/>
</dbReference>
<gene>
    <name evidence="10" type="ORF">FSP39_001365</name>
</gene>
<proteinExistence type="inferred from homology"/>
<comment type="subcellular location">
    <subcellularLocation>
        <location evidence="1">Nucleus</location>
    </subcellularLocation>
</comment>
<dbReference type="PANTHER" id="PTHR46007">
    <property type="entry name" value="MEDIATOR OF RNA POLYMERASE II TRANSCRIPTION SUBUNIT 12"/>
    <property type="match status" value="1"/>
</dbReference>
<dbReference type="PANTHER" id="PTHR46007:SF11">
    <property type="entry name" value="MEDIATOR OF RNA POLYMERASE II TRANSCRIPTION SUBUNIT 12"/>
    <property type="match status" value="1"/>
</dbReference>
<accession>A0AA89BSW3</accession>
<evidence type="ECO:0000256" key="6">
    <source>
        <dbReference type="ARBA" id="ARBA00023163"/>
    </source>
</evidence>
<sequence length="1990" mass="224112">MSAYPSQEFRPLKKPKFGPPDVFPQDSKQKEDELTATSVKHGFNNNPSIHDEHGSARNQNINQEKFGTEFISVLNKKQEINTFQDTTKKKQQPTKDYFWPAAKNQNAMRAWFKDLAGNKPLSSLGKKVPTFNKKEEIFSTLCEYSVPMVKAAWFIKMTTAYNVAMQENKTKQRRQIIDQSVEWCQAITKYLKDQLQKIQEPLGGAGATSSFLTVSQPDPNQALKQWHYVTKLAHHMYDEGLVDRHEFLSWLIDMLEKMKQSEDTVLKLLLNQVLLYLEEITLSTLLSRKLAHFSCKKLSQMINDADCAPPRTESPMLTNGGTGISSNQLMPQNPLLAVFAQYTNCPQHRGVVLSLSAVLQVITFLCPSALVWNNLGEGRSSNYLCASPLDLLPCPPSCLPMPPGPQNHQIRTHIRTMEHQICHRGRAAEVRWSSDKCQQSSKGFTISKILEVLDTLDRHNFERVDTNNTLDTLYNKIFANNPNKEGSEPFVSDEPIIHLLIDWAVSTRRCGNYRAVVVAKLLEKRQNELRNEDLDLLECEGDMGDDVMVTSETPFFQNVLMSYLDDKAPTLDENPTDDNRQGFANLIQLFSELIRHDIFSHDAYMCMLISRGDLLTSPSVMTVATDSIDLSSIKSQNESIKHEPQDDFKEVMDLQIGLESDLGTLFGSVKDEQKPSPEQPASVKSIKSEKDQNIPSVQPNHEVPATPKGPSRHMLYAQHFPIPQEESGHECNQRMVVLYGVGKARDDAHQVIKKIEKSALKMFHKRKCIDTSSADATMSKPKQNNEAKFESVFSKFQKLSYHDQYYVTTQCKNVVLDHIGNFLAGSSTYIPYVENVSYLFDMMEYSLNIYGLLDFSVQLLKDLSNVEEMLSEQNSSLCGSYTTSLCLCIVGIFRKYHSYLLVSQDLTIMAFEGLIGVVKKVCNPSDCSSSERCILAYLYDAYTSCSYLREKFQDMFSNAYRKMKMTLYATITPSASNKLWDPSFMVDCLNNINIKAPLDNNLIKQLNDNPANRYSFVCNAMLRICHCNSLHIEKLNEMSILCAELTARCNALSSEWLGVLQALCCSSNHHCGFIDILTQIDVSDMSIHDSLAVFTAILIARHCFSLQDLVVHVVLPSLLMARPSGDQDAEPGARLTCHILLRLFKTSDMVLTSPGPGVSTKNTCNIKGSCDKHLLDAAHDSIGVGPVLAILKAMLVLSDLCSDEMKYKSGSSSRKDDKEGDIVSMLLNHVNSVEDDGEMDMIMGTSKHKQGIENAGLSEFAKHALREMCRQDWVQEKFLKDPESVLNIDLLLDTMLSNKQAQQLLQMICYPNGVPNQVEGSEPDIKQQVQRILQTLDLWSFRVTLLELQLMFKQAGTQSETNVLLDNIARATIDLFHRQTEGGRIAGEREGIPPREMEKDAVWMVSPLINKLPSQVQGRVLKLSGSVLECGSSVLSKGREKEKSQRSKSLLSHQPFLSLVLSCMKGQEEQREALLSSLLSQLDKFMNNCKEALDKTPDEFKVRANIHEALSLRLSLVGGMFDTIQRNYTTEWAILLLQLVTNGIVDVQSNGELGDKQSDSIDKIRQLLPLPKKFFEVISCETYGTQMDSKGNKYDGFGKKQGFQVAKKEKISPWEVIEGSKNPPPLSWPYFGAVKLEKKPLKYEEQHRLLLHHTHSLRQSLSHYLDQPVLPPEELEPPQEKHEDKPKESADTQVQEAAKRKTKPSKKNKRSSSGRPSQGPRFESPPYMPMNPKVAIQNMIRTRHPGNMQNWNSSQNNPSTLAMIQKTNMQRMVRQQLRQQFQNRPMPDQGVFTGGSMQPPGMHGMSQPPGMSQNYGPSYNISQQSSMDGMPPSGGGMISQGYNQSYPAGQNPGMMQPMNSGPGYMSQQPTQQHFNPSSGRMMHSGGGIQTSNTMSGMSGGTSYNQMGPSGPPPQGSYMQNINPNMQNQQQQHLLQQQKLIQMRRQTMAQQQQQQQPMSQQRAAMMAQLQQQMPQPNPNQYNNYPNQPSQY</sequence>
<evidence type="ECO:0000256" key="4">
    <source>
        <dbReference type="ARBA" id="ARBA00023015"/>
    </source>
</evidence>
<feature type="region of interest" description="Disordered" evidence="8">
    <location>
        <begin position="1668"/>
        <end position="1731"/>
    </location>
</feature>
<feature type="domain" description="Mediator complex subunit Med12" evidence="9">
    <location>
        <begin position="97"/>
        <end position="156"/>
    </location>
</feature>
<dbReference type="EMBL" id="VSWD01000008">
    <property type="protein sequence ID" value="KAK3094410.1"/>
    <property type="molecule type" value="Genomic_DNA"/>
</dbReference>
<evidence type="ECO:0000256" key="8">
    <source>
        <dbReference type="SAM" id="MobiDB-lite"/>
    </source>
</evidence>
<dbReference type="GO" id="GO:0016592">
    <property type="term" value="C:mediator complex"/>
    <property type="evidence" value="ECO:0007669"/>
    <property type="project" value="InterPro"/>
</dbReference>
<dbReference type="InterPro" id="IPR021990">
    <property type="entry name" value="Mediator_Med12_LCEWAV"/>
</dbReference>
<comment type="similarity">
    <text evidence="2">Belongs to the Mediator complex subunit 12 family.</text>
</comment>
<evidence type="ECO:0000256" key="2">
    <source>
        <dbReference type="ARBA" id="ARBA00010289"/>
    </source>
</evidence>
<feature type="compositionally biased region" description="Basic and acidic residues" evidence="8">
    <location>
        <begin position="1678"/>
        <end position="1690"/>
    </location>
</feature>
<protein>
    <recommendedName>
        <fullName evidence="9">Mediator complex subunit Med12 domain-containing protein</fullName>
    </recommendedName>
</protein>
<feature type="compositionally biased region" description="Basic residues" evidence="8">
    <location>
        <begin position="1700"/>
        <end position="1712"/>
    </location>
</feature>
<comment type="caution">
    <text evidence="10">The sequence shown here is derived from an EMBL/GenBank/DDBJ whole genome shotgun (WGS) entry which is preliminary data.</text>
</comment>
<keyword evidence="11" id="KW-1185">Reference proteome</keyword>
<evidence type="ECO:0000313" key="11">
    <source>
        <dbReference type="Proteomes" id="UP001186944"/>
    </source>
</evidence>
<evidence type="ECO:0000256" key="1">
    <source>
        <dbReference type="ARBA" id="ARBA00004123"/>
    </source>
</evidence>
<organism evidence="10 11">
    <name type="scientific">Pinctada imbricata</name>
    <name type="common">Atlantic pearl-oyster</name>
    <name type="synonym">Pinctada martensii</name>
    <dbReference type="NCBI Taxonomy" id="66713"/>
    <lineage>
        <taxon>Eukaryota</taxon>
        <taxon>Metazoa</taxon>
        <taxon>Spiralia</taxon>
        <taxon>Lophotrochozoa</taxon>
        <taxon>Mollusca</taxon>
        <taxon>Bivalvia</taxon>
        <taxon>Autobranchia</taxon>
        <taxon>Pteriomorphia</taxon>
        <taxon>Pterioida</taxon>
        <taxon>Pterioidea</taxon>
        <taxon>Pteriidae</taxon>
        <taxon>Pinctada</taxon>
    </lineage>
</organism>
<dbReference type="InterPro" id="IPR051647">
    <property type="entry name" value="Mediator_comp_sub12"/>
</dbReference>
<keyword evidence="6" id="KW-0804">Transcription</keyword>
<evidence type="ECO:0000259" key="9">
    <source>
        <dbReference type="SMART" id="SM01281"/>
    </source>
</evidence>
<evidence type="ECO:0000256" key="5">
    <source>
        <dbReference type="ARBA" id="ARBA00023159"/>
    </source>
</evidence>
<dbReference type="InterPro" id="IPR019035">
    <property type="entry name" value="Mediator_Med12"/>
</dbReference>